<evidence type="ECO:0000313" key="2">
    <source>
        <dbReference type="EMBL" id="KAK4039699.1"/>
    </source>
</evidence>
<evidence type="ECO:0000313" key="3">
    <source>
        <dbReference type="Proteomes" id="UP001303115"/>
    </source>
</evidence>
<dbReference type="GO" id="GO:0004672">
    <property type="term" value="F:protein kinase activity"/>
    <property type="evidence" value="ECO:0007669"/>
    <property type="project" value="InterPro"/>
</dbReference>
<dbReference type="GO" id="GO:0005524">
    <property type="term" value="F:ATP binding"/>
    <property type="evidence" value="ECO:0007669"/>
    <property type="project" value="InterPro"/>
</dbReference>
<gene>
    <name evidence="2" type="ORF">C8A01DRAFT_16374</name>
</gene>
<dbReference type="InterPro" id="IPR000719">
    <property type="entry name" value="Prot_kinase_dom"/>
</dbReference>
<reference evidence="3" key="1">
    <citation type="journal article" date="2023" name="Mol. Phylogenet. Evol.">
        <title>Genome-scale phylogeny and comparative genomics of the fungal order Sordariales.</title>
        <authorList>
            <person name="Hensen N."/>
            <person name="Bonometti L."/>
            <person name="Westerberg I."/>
            <person name="Brannstrom I.O."/>
            <person name="Guillou S."/>
            <person name="Cros-Aarteil S."/>
            <person name="Calhoun S."/>
            <person name="Haridas S."/>
            <person name="Kuo A."/>
            <person name="Mondo S."/>
            <person name="Pangilinan J."/>
            <person name="Riley R."/>
            <person name="LaButti K."/>
            <person name="Andreopoulos B."/>
            <person name="Lipzen A."/>
            <person name="Chen C."/>
            <person name="Yan M."/>
            <person name="Daum C."/>
            <person name="Ng V."/>
            <person name="Clum A."/>
            <person name="Steindorff A."/>
            <person name="Ohm R.A."/>
            <person name="Martin F."/>
            <person name="Silar P."/>
            <person name="Natvig D.O."/>
            <person name="Lalanne C."/>
            <person name="Gautier V."/>
            <person name="Ament-Velasquez S.L."/>
            <person name="Kruys A."/>
            <person name="Hutchinson M.I."/>
            <person name="Powell A.J."/>
            <person name="Barry K."/>
            <person name="Miller A.N."/>
            <person name="Grigoriev I.V."/>
            <person name="Debuchy R."/>
            <person name="Gladieux P."/>
            <person name="Hiltunen Thoren M."/>
            <person name="Johannesson H."/>
        </authorList>
    </citation>
    <scope>NUCLEOTIDE SEQUENCE [LARGE SCALE GENOMIC DNA]</scope>
    <source>
        <strain evidence="3">CBS 284.82</strain>
    </source>
</reference>
<accession>A0AAN6PEV8</accession>
<dbReference type="InterPro" id="IPR011009">
    <property type="entry name" value="Kinase-like_dom_sf"/>
</dbReference>
<comment type="caution">
    <text evidence="2">The sequence shown here is derived from an EMBL/GenBank/DDBJ whole genome shotgun (WGS) entry which is preliminary data.</text>
</comment>
<organism evidence="2 3">
    <name type="scientific">Parachaetomium inaequale</name>
    <dbReference type="NCBI Taxonomy" id="2588326"/>
    <lineage>
        <taxon>Eukaryota</taxon>
        <taxon>Fungi</taxon>
        <taxon>Dikarya</taxon>
        <taxon>Ascomycota</taxon>
        <taxon>Pezizomycotina</taxon>
        <taxon>Sordariomycetes</taxon>
        <taxon>Sordariomycetidae</taxon>
        <taxon>Sordariales</taxon>
        <taxon>Chaetomiaceae</taxon>
        <taxon>Parachaetomium</taxon>
    </lineage>
</organism>
<dbReference type="Gene3D" id="1.10.510.10">
    <property type="entry name" value="Transferase(Phosphotransferase) domain 1"/>
    <property type="match status" value="1"/>
</dbReference>
<dbReference type="AlphaFoldDB" id="A0AAN6PEV8"/>
<evidence type="ECO:0000259" key="1">
    <source>
        <dbReference type="PROSITE" id="PS50011"/>
    </source>
</evidence>
<proteinExistence type="predicted"/>
<name>A0AAN6PEV8_9PEZI</name>
<protein>
    <recommendedName>
        <fullName evidence="1">Protein kinase domain-containing protein</fullName>
    </recommendedName>
</protein>
<dbReference type="Proteomes" id="UP001303115">
    <property type="component" value="Unassembled WGS sequence"/>
</dbReference>
<dbReference type="EMBL" id="MU854394">
    <property type="protein sequence ID" value="KAK4039699.1"/>
    <property type="molecule type" value="Genomic_DNA"/>
</dbReference>
<dbReference type="SUPFAM" id="SSF56112">
    <property type="entry name" value="Protein kinase-like (PK-like)"/>
    <property type="match status" value="1"/>
</dbReference>
<sequence length="384" mass="43317">MGEFYIAWVVHEAEFNPDSEIRVKVRHTRAHFDICYNGDLLAASPSLLELHREDYRRLHSDEEVHRGASCEVWPRLAKPFEQFMTQLVPPPTESTGDLHSYLYPASFILEARVDESGNIRPQIREVLSRQEFWPPGDSIESAFIKPHLSPLLDTNPKIYSSRQIQVLTHTSALLPSRVLVDGATYFFKAWSGRETGYYELQAYTKIRADDAANSPLLADARISRLHGLVIDDPNDVLQHFAVDPNGEENHPPHSRLVGLLLTDIDSDGTLAELGAWSDRTNEDRLRWAQQIRHAVGRLHAAGVVWGDAKPENVLVDMAGDAWLVDFGGSYTRGWVDEDKRETVDGDLQGLQRIDKWLAKWSLKPVDRPNHRPKGGRGLAVDGAV</sequence>
<dbReference type="PROSITE" id="PS50011">
    <property type="entry name" value="PROTEIN_KINASE_DOM"/>
    <property type="match status" value="1"/>
</dbReference>
<keyword evidence="3" id="KW-1185">Reference proteome</keyword>
<feature type="domain" description="Protein kinase" evidence="1">
    <location>
        <begin position="175"/>
        <end position="384"/>
    </location>
</feature>